<organism evidence="1 2">
    <name type="scientific">Alcaligenes endophyticus</name>
    <dbReference type="NCBI Taxonomy" id="1929088"/>
    <lineage>
        <taxon>Bacteria</taxon>
        <taxon>Pseudomonadati</taxon>
        <taxon>Pseudomonadota</taxon>
        <taxon>Betaproteobacteria</taxon>
        <taxon>Burkholderiales</taxon>
        <taxon>Alcaligenaceae</taxon>
        <taxon>Alcaligenes</taxon>
    </lineage>
</organism>
<name>A0ABT8EIW5_9BURK</name>
<evidence type="ECO:0000313" key="2">
    <source>
        <dbReference type="Proteomes" id="UP001168613"/>
    </source>
</evidence>
<dbReference type="Proteomes" id="UP001168613">
    <property type="component" value="Unassembled WGS sequence"/>
</dbReference>
<dbReference type="InterPro" id="IPR017601">
    <property type="entry name" value="DGQHR-contain_dom"/>
</dbReference>
<reference evidence="1" key="1">
    <citation type="submission" date="2021-11" db="EMBL/GenBank/DDBJ databases">
        <title>Draft genome sequence of Alcaligenes endophyticus type strain CCUG 75668T.</title>
        <authorList>
            <person name="Salva-Serra F."/>
            <person name="Duran R.E."/>
            <person name="Seeger M."/>
            <person name="Moore E.R.B."/>
            <person name="Jaen-Luchoro D."/>
        </authorList>
    </citation>
    <scope>NUCLEOTIDE SEQUENCE</scope>
    <source>
        <strain evidence="1">CCUG 75668</strain>
    </source>
</reference>
<keyword evidence="2" id="KW-1185">Reference proteome</keyword>
<sequence length="572" mass="64486">MIKQKNTPQESSKKILEQGSIHASQSKLFPLFLEAGFKHINSDAIHMTFEGYKSEIDHIFTIENLLIFCEETQAGDVTKHFPKKQHFHRRIHEKPLDFLEQYRLLNSDFDQHLINSGFEPDEYEIRSVYYSGNANFSENIQTENFPFVLLPPAFAEYFVELGNTISKSARFELYKFLEVKLSQLGDQKKSGQGTAHHSFKGHVLPSRHTSYDREISLVSFYVDPSSLIRRAYVLRREGWENSDVSYQRFVKREKLSEMRDYLANGGQVFLNNLIVTLPSSVIIRTTDGATLTPTSITELLPVELQLRDELGTIGIIDGQHRVLAYFEGSDEFESGVSRVRTRHNLLATGIILPPGLTADERVRFEADLFLRINSTQTPLTDTLKQALETLIHPDNPISITNLVLQQLAQSGPLAGLIQTTLAGSAGKVKTASFARYALLPLLDPAVKNNLYTYWSEKGNHLSSTTGRVAYIEFARKILNTMLGAMKDVLGKDWQPKSKSDEETGMLTPTSIGGAFFYMKNVIVSGIDPENIDFQKTFHTLTPEEFAPFTSSRWSACGKALYESHPPQSKTGS</sequence>
<dbReference type="EMBL" id="JAJHNU010000001">
    <property type="protein sequence ID" value="MDN4121229.1"/>
    <property type="molecule type" value="Genomic_DNA"/>
</dbReference>
<proteinExistence type="predicted"/>
<dbReference type="RefSeq" id="WP_266124852.1">
    <property type="nucleotide sequence ID" value="NZ_JAJHNU010000001.1"/>
</dbReference>
<dbReference type="NCBIfam" id="TIGR03187">
    <property type="entry name" value="DGQHR"/>
    <property type="match status" value="1"/>
</dbReference>
<gene>
    <name evidence="1" type="ORF">LMS43_08015</name>
</gene>
<comment type="caution">
    <text evidence="1">The sequence shown here is derived from an EMBL/GenBank/DDBJ whole genome shotgun (WGS) entry which is preliminary data.</text>
</comment>
<protein>
    <submittedName>
        <fullName evidence="1">DGQHR domain-containing protein</fullName>
    </submittedName>
</protein>
<evidence type="ECO:0000313" key="1">
    <source>
        <dbReference type="EMBL" id="MDN4121229.1"/>
    </source>
</evidence>
<accession>A0ABT8EIW5</accession>